<comment type="caution">
    <text evidence="7">The sequence shown here is derived from an EMBL/GenBank/DDBJ whole genome shotgun (WGS) entry which is preliminary data.</text>
</comment>
<dbReference type="InterPro" id="IPR038770">
    <property type="entry name" value="Na+/solute_symporter_sf"/>
</dbReference>
<keyword evidence="3 5" id="KW-1133">Transmembrane helix</keyword>
<feature type="transmembrane region" description="Helical" evidence="5">
    <location>
        <begin position="357"/>
        <end position="377"/>
    </location>
</feature>
<feature type="transmembrane region" description="Helical" evidence="5">
    <location>
        <begin position="214"/>
        <end position="234"/>
    </location>
</feature>
<evidence type="ECO:0000256" key="2">
    <source>
        <dbReference type="ARBA" id="ARBA00022692"/>
    </source>
</evidence>
<keyword evidence="4 5" id="KW-0472">Membrane</keyword>
<accession>A0A0F9WDU9</accession>
<feature type="transmembrane region" description="Helical" evidence="5">
    <location>
        <begin position="6"/>
        <end position="22"/>
    </location>
</feature>
<dbReference type="InterPro" id="IPR006153">
    <property type="entry name" value="Cation/H_exchanger_TM"/>
</dbReference>
<dbReference type="GO" id="GO:0042391">
    <property type="term" value="P:regulation of membrane potential"/>
    <property type="evidence" value="ECO:0007669"/>
    <property type="project" value="InterPro"/>
</dbReference>
<dbReference type="Proteomes" id="UP000034350">
    <property type="component" value="Unassembled WGS sequence"/>
</dbReference>
<dbReference type="GO" id="GO:0120029">
    <property type="term" value="P:proton export across plasma membrane"/>
    <property type="evidence" value="ECO:0007669"/>
    <property type="project" value="InterPro"/>
</dbReference>
<evidence type="ECO:0000256" key="1">
    <source>
        <dbReference type="ARBA" id="ARBA00004141"/>
    </source>
</evidence>
<reference evidence="7 8" key="1">
    <citation type="journal article" date="2015" name="Environ. Microbiol.">
        <title>Genome analyses suggest the presence of polyploidy and recent human-driven expansions in eight global populations of the honeybee pathogen Nosema ceranae.</title>
        <authorList>
            <person name="Pelin A."/>
            <person name="Selman M."/>
            <person name="Aris-Brosou S."/>
            <person name="Farinelli L."/>
            <person name="Corradi N."/>
        </authorList>
    </citation>
    <scope>NUCLEOTIDE SEQUENCE [LARGE SCALE GENOMIC DNA]</scope>
    <source>
        <strain evidence="7 8">PA08 1199</strain>
    </source>
</reference>
<evidence type="ECO:0000313" key="8">
    <source>
        <dbReference type="Proteomes" id="UP000034350"/>
    </source>
</evidence>
<keyword evidence="8" id="KW-1185">Reference proteome</keyword>
<feature type="transmembrane region" description="Helical" evidence="5">
    <location>
        <begin position="58"/>
        <end position="78"/>
    </location>
</feature>
<feature type="transmembrane region" description="Helical" evidence="5">
    <location>
        <begin position="90"/>
        <end position="115"/>
    </location>
</feature>
<dbReference type="VEuPathDB" id="MicrosporidiaDB:G9O61_00g010830"/>
<feature type="transmembrane region" description="Helical" evidence="5">
    <location>
        <begin position="183"/>
        <end position="202"/>
    </location>
</feature>
<feature type="transmembrane region" description="Helical" evidence="5">
    <location>
        <begin position="34"/>
        <end position="52"/>
    </location>
</feature>
<keyword evidence="2 5" id="KW-0812">Transmembrane</keyword>
<dbReference type="EMBL" id="JPQZ01000037">
    <property type="protein sequence ID" value="KKO74965.1"/>
    <property type="molecule type" value="Genomic_DNA"/>
</dbReference>
<organism evidence="7 8">
    <name type="scientific">Vairimorpha ceranae</name>
    <dbReference type="NCBI Taxonomy" id="40302"/>
    <lineage>
        <taxon>Eukaryota</taxon>
        <taxon>Fungi</taxon>
        <taxon>Fungi incertae sedis</taxon>
        <taxon>Microsporidia</taxon>
        <taxon>Nosematidae</taxon>
        <taxon>Vairimorpha</taxon>
    </lineage>
</organism>
<evidence type="ECO:0000259" key="6">
    <source>
        <dbReference type="Pfam" id="PF00999"/>
    </source>
</evidence>
<dbReference type="GeneID" id="36320293"/>
<feature type="transmembrane region" description="Helical" evidence="5">
    <location>
        <begin position="271"/>
        <end position="291"/>
    </location>
</feature>
<dbReference type="AlphaFoldDB" id="A0A0F9WDU9"/>
<dbReference type="GO" id="GO:0005886">
    <property type="term" value="C:plasma membrane"/>
    <property type="evidence" value="ECO:0007669"/>
    <property type="project" value="InterPro"/>
</dbReference>
<dbReference type="Gene3D" id="1.20.1530.20">
    <property type="match status" value="1"/>
</dbReference>
<sequence length="393" mass="44861">MSDFYTQILIISTFVLVFTLISKYTKEKLYLPESFVSLIFGVLIGKHFLNILKVNPYGLFSVARMILCIQTMNVALTLPMHYVYHHYKSLSVLILVVGFIKCIFTFILLLVFKSITYLQCWQLAAALTPTDPILCSSIIKSKLKIPTRLRLLLLAESGINDGLGIVLLNIPNNTIFRKFLANIVYQKIMLSITCGIVLGILAKSLFKYCYRKALVGMDSFIIHTFLLVLVSIGLMEISGGSEFICIFFCGIQFSSDEFLSIEYDRNMQDTIDQLISTTFFVIFGSTLDFYFSFKELLVGLIIICIRRPTICYLLNGIINDLRNRKESLFIGWFGPVGVGAIYYSMMVDLNYKDGLYYYTSKIVLLSVCFHGMTILVYKLVKKVTNNRNIDFFD</sequence>
<dbReference type="PANTHER" id="PTHR31382">
    <property type="entry name" value="NA(+)/H(+) ANTIPORTER"/>
    <property type="match status" value="1"/>
</dbReference>
<feature type="transmembrane region" description="Helical" evidence="5">
    <location>
        <begin position="327"/>
        <end position="345"/>
    </location>
</feature>
<dbReference type="OrthoDB" id="2190219at2759"/>
<proteinExistence type="predicted"/>
<dbReference type="GO" id="GO:0036376">
    <property type="term" value="P:sodium ion export across plasma membrane"/>
    <property type="evidence" value="ECO:0007669"/>
    <property type="project" value="InterPro"/>
</dbReference>
<dbReference type="VEuPathDB" id="MicrosporidiaDB:NCER_101427"/>
<protein>
    <submittedName>
        <fullName evidence="7">Na+ h+ antiporter</fullName>
    </submittedName>
</protein>
<comment type="subcellular location">
    <subcellularLocation>
        <location evidence="1">Membrane</location>
        <topology evidence="1">Multi-pass membrane protein</topology>
    </subcellularLocation>
</comment>
<gene>
    <name evidence="7" type="ORF">AAJ76_3700015785</name>
</gene>
<evidence type="ECO:0000256" key="5">
    <source>
        <dbReference type="SAM" id="Phobius"/>
    </source>
</evidence>
<dbReference type="GO" id="GO:0015385">
    <property type="term" value="F:sodium:proton antiporter activity"/>
    <property type="evidence" value="ECO:0007669"/>
    <property type="project" value="InterPro"/>
</dbReference>
<evidence type="ECO:0000256" key="3">
    <source>
        <dbReference type="ARBA" id="ARBA00022989"/>
    </source>
</evidence>
<dbReference type="RefSeq" id="XP_024330707.1">
    <property type="nucleotide sequence ID" value="XM_024475352.1"/>
</dbReference>
<dbReference type="InterPro" id="IPR004712">
    <property type="entry name" value="Na+/H+_antiporter_fungi"/>
</dbReference>
<feature type="domain" description="Cation/H+ exchanger transmembrane" evidence="6">
    <location>
        <begin position="17"/>
        <end position="374"/>
    </location>
</feature>
<evidence type="ECO:0000313" key="7">
    <source>
        <dbReference type="EMBL" id="KKO74965.1"/>
    </source>
</evidence>
<name>A0A0F9WDU9_9MICR</name>
<dbReference type="PANTHER" id="PTHR31382:SF1">
    <property type="entry name" value="SODIUM ION_PROTON EXCHANGER (EUROFUNG)"/>
    <property type="match status" value="1"/>
</dbReference>
<dbReference type="OMA" id="AMWFGPK"/>
<dbReference type="VEuPathDB" id="MicrosporidiaDB:AAJ76_3700015785"/>
<evidence type="ECO:0000256" key="4">
    <source>
        <dbReference type="ARBA" id="ARBA00023136"/>
    </source>
</evidence>
<dbReference type="Pfam" id="PF00999">
    <property type="entry name" value="Na_H_Exchanger"/>
    <property type="match status" value="1"/>
</dbReference>